<evidence type="ECO:0000256" key="1">
    <source>
        <dbReference type="ARBA" id="ARBA00010815"/>
    </source>
</evidence>
<evidence type="ECO:0000313" key="6">
    <source>
        <dbReference type="EMBL" id="WAX57312.1"/>
    </source>
</evidence>
<comment type="similarity">
    <text evidence="1">Belongs to the CFA/CMAS family.</text>
</comment>
<dbReference type="InterPro" id="IPR003333">
    <property type="entry name" value="CMAS"/>
</dbReference>
<dbReference type="Gene3D" id="3.40.50.150">
    <property type="entry name" value="Vaccinia Virus protein VP39"/>
    <property type="match status" value="1"/>
</dbReference>
<evidence type="ECO:0000256" key="2">
    <source>
        <dbReference type="ARBA" id="ARBA00022603"/>
    </source>
</evidence>
<dbReference type="PANTHER" id="PTHR43667:SF2">
    <property type="entry name" value="FATTY ACID C-METHYL TRANSFERASE"/>
    <property type="match status" value="1"/>
</dbReference>
<dbReference type="Proteomes" id="UP001164693">
    <property type="component" value="Chromosome"/>
</dbReference>
<organism evidence="6 7">
    <name type="scientific">Jatrophihabitans cynanchi</name>
    <dbReference type="NCBI Taxonomy" id="2944128"/>
    <lineage>
        <taxon>Bacteria</taxon>
        <taxon>Bacillati</taxon>
        <taxon>Actinomycetota</taxon>
        <taxon>Actinomycetes</taxon>
        <taxon>Jatrophihabitantales</taxon>
        <taxon>Jatrophihabitantaceae</taxon>
        <taxon>Jatrophihabitans</taxon>
    </lineage>
</organism>
<keyword evidence="4" id="KW-0949">S-adenosyl-L-methionine</keyword>
<dbReference type="EMBL" id="CP097463">
    <property type="protein sequence ID" value="WAX57312.1"/>
    <property type="molecule type" value="Genomic_DNA"/>
</dbReference>
<dbReference type="SUPFAM" id="SSF53335">
    <property type="entry name" value="S-adenosyl-L-methionine-dependent methyltransferases"/>
    <property type="match status" value="1"/>
</dbReference>
<dbReference type="Pfam" id="PF02353">
    <property type="entry name" value="CMAS"/>
    <property type="match status" value="1"/>
</dbReference>
<dbReference type="PANTHER" id="PTHR43667">
    <property type="entry name" value="CYCLOPROPANE-FATTY-ACYL-PHOSPHOLIPID SYNTHASE"/>
    <property type="match status" value="1"/>
</dbReference>
<reference evidence="6" key="1">
    <citation type="submission" date="2022-05" db="EMBL/GenBank/DDBJ databases">
        <title>Jatrophihabitans sp. SB3-54 whole genome sequence.</title>
        <authorList>
            <person name="Suh M.K."/>
            <person name="Eom M.K."/>
            <person name="Kim J.S."/>
            <person name="Kim H.S."/>
            <person name="Do H.E."/>
            <person name="Shin Y.K."/>
            <person name="Lee J.-S."/>
        </authorList>
    </citation>
    <scope>NUCLEOTIDE SEQUENCE</scope>
    <source>
        <strain evidence="6">SB3-54</strain>
    </source>
</reference>
<keyword evidence="7" id="KW-1185">Reference proteome</keyword>
<dbReference type="PIRSF" id="PIRSF003085">
    <property type="entry name" value="CMAS"/>
    <property type="match status" value="1"/>
</dbReference>
<keyword evidence="2" id="KW-0489">Methyltransferase</keyword>
<evidence type="ECO:0000256" key="3">
    <source>
        <dbReference type="ARBA" id="ARBA00022679"/>
    </source>
</evidence>
<dbReference type="RefSeq" id="WP_269443851.1">
    <property type="nucleotide sequence ID" value="NZ_CP097463.1"/>
</dbReference>
<keyword evidence="5" id="KW-0443">Lipid metabolism</keyword>
<dbReference type="CDD" id="cd02440">
    <property type="entry name" value="AdoMet_MTases"/>
    <property type="match status" value="1"/>
</dbReference>
<evidence type="ECO:0000256" key="4">
    <source>
        <dbReference type="ARBA" id="ARBA00022691"/>
    </source>
</evidence>
<accession>A0ABY7JXL3</accession>
<gene>
    <name evidence="6" type="ORF">M6B22_00750</name>
</gene>
<dbReference type="InterPro" id="IPR029063">
    <property type="entry name" value="SAM-dependent_MTases_sf"/>
</dbReference>
<sequence length="422" mass="47217">MTLVESDRPASQRGIDPVRWPDVAVVPNRPVRAAVATRIFRRTVERLPLRVVEAGGRRYGGGSASDPLLQLRRPSSFFHRLGAAGTIGFGEAYMAGDWTTDDLTGVVAAFASHMRELVPAVFQRLRHAVLHRQPDADDNTVEGARANVRRHYDLSNDLFKTFLDETLTYSSAVFDGEPAHSPELLADAQRRKIDRLLDAANVREGTRLLEVGTGWGELSIRAAQRGAQVTTLTISIEQADLARERIEAAGLSERVDVQLRDYRMVHGEFDAIVSVEMIEAVGANHWSEYFGTLDRALRPGGRVGLQAILQDDAIVRATQDTYTWIRKYIFPGGQLASAEAINSTLRSHTRLHVIDRYSFGRHYAETLRRWRDRFEEQAGKVASLGFDDTFRRMWSLYLAYSEAGFRTGYLDVAQFTLAKPAG</sequence>
<keyword evidence="3" id="KW-0808">Transferase</keyword>
<name>A0ABY7JXL3_9ACTN</name>
<proteinExistence type="inferred from homology"/>
<dbReference type="InterPro" id="IPR050723">
    <property type="entry name" value="CFA/CMAS"/>
</dbReference>
<protein>
    <submittedName>
        <fullName evidence="6">Cyclopropane-fatty-acyl-phospholipid synthase family protein</fullName>
    </submittedName>
</protein>
<evidence type="ECO:0000313" key="7">
    <source>
        <dbReference type="Proteomes" id="UP001164693"/>
    </source>
</evidence>
<evidence type="ECO:0000256" key="5">
    <source>
        <dbReference type="ARBA" id="ARBA00023098"/>
    </source>
</evidence>